<dbReference type="AlphaFoldDB" id="A0A1J5QMM2"/>
<feature type="compositionally biased region" description="Low complexity" evidence="2">
    <location>
        <begin position="33"/>
        <end position="42"/>
    </location>
</feature>
<dbReference type="InterPro" id="IPR051829">
    <property type="entry name" value="Multiheme_Cytochr_ET"/>
</dbReference>
<dbReference type="InterPro" id="IPR023155">
    <property type="entry name" value="Cyt_c-552/4"/>
</dbReference>
<organism evidence="4">
    <name type="scientific">mine drainage metagenome</name>
    <dbReference type="NCBI Taxonomy" id="410659"/>
    <lineage>
        <taxon>unclassified sequences</taxon>
        <taxon>metagenomes</taxon>
        <taxon>ecological metagenomes</taxon>
    </lineage>
</organism>
<dbReference type="PANTHER" id="PTHR35038:SF8">
    <property type="entry name" value="C-TYPE POLYHEME CYTOCHROME OMCC"/>
    <property type="match status" value="1"/>
</dbReference>
<dbReference type="SUPFAM" id="SSF48695">
    <property type="entry name" value="Multiheme cytochromes"/>
    <property type="match status" value="1"/>
</dbReference>
<dbReference type="PROSITE" id="PS51257">
    <property type="entry name" value="PROKAR_LIPOPROTEIN"/>
    <property type="match status" value="1"/>
</dbReference>
<reference evidence="4" key="1">
    <citation type="submission" date="2016-10" db="EMBL/GenBank/DDBJ databases">
        <title>Sequence of Gallionella enrichment culture.</title>
        <authorList>
            <person name="Poehlein A."/>
            <person name="Muehling M."/>
            <person name="Daniel R."/>
        </authorList>
    </citation>
    <scope>NUCLEOTIDE SEQUENCE</scope>
</reference>
<evidence type="ECO:0000259" key="3">
    <source>
        <dbReference type="Pfam" id="PF13435"/>
    </source>
</evidence>
<feature type="compositionally biased region" description="Low complexity" evidence="2">
    <location>
        <begin position="53"/>
        <end position="74"/>
    </location>
</feature>
<protein>
    <submittedName>
        <fullName evidence="4">Doubled CXXCH motif (Paired_CXXCH_1)</fullName>
    </submittedName>
</protein>
<dbReference type="Gene3D" id="3.90.10.10">
    <property type="entry name" value="Cytochrome C3"/>
    <property type="match status" value="1"/>
</dbReference>
<proteinExistence type="predicted"/>
<comment type="caution">
    <text evidence="4">The sequence shown here is derived from an EMBL/GenBank/DDBJ whole genome shotgun (WGS) entry which is preliminary data.</text>
</comment>
<dbReference type="Pfam" id="PF13435">
    <property type="entry name" value="Cytochrome_C554"/>
    <property type="match status" value="1"/>
</dbReference>
<name>A0A1J5QMM2_9ZZZZ</name>
<gene>
    <name evidence="4" type="ORF">GALL_333520</name>
</gene>
<feature type="region of interest" description="Disordered" evidence="2">
    <location>
        <begin position="30"/>
        <end position="74"/>
    </location>
</feature>
<dbReference type="EMBL" id="MLJW01000589">
    <property type="protein sequence ID" value="OIQ84817.1"/>
    <property type="molecule type" value="Genomic_DNA"/>
</dbReference>
<dbReference type="GO" id="GO:0016491">
    <property type="term" value="F:oxidoreductase activity"/>
    <property type="evidence" value="ECO:0007669"/>
    <property type="project" value="TreeGrafter"/>
</dbReference>
<accession>A0A1J5QMM2</accession>
<dbReference type="PANTHER" id="PTHR35038">
    <property type="entry name" value="DISSIMILATORY SULFITE REDUCTASE SIRA"/>
    <property type="match status" value="1"/>
</dbReference>
<feature type="domain" description="Cytochrome c-552/4" evidence="3">
    <location>
        <begin position="323"/>
        <end position="407"/>
    </location>
</feature>
<evidence type="ECO:0000256" key="1">
    <source>
        <dbReference type="ARBA" id="ARBA00022729"/>
    </source>
</evidence>
<sequence>MAIRLECIRRACLLCCVASCLVLAACGGGGSSASGETAVTTSNGSVADGDDFTSTSPAGSGTTPTAGTGTPASGGVASGSQALVVVAWNDLGMHCVDGKDYSVFSILPPYNNLHAQLINRNGGGLVTSGVSLTYEATPDTTGSINTVSSTKTNFWSWVKALFGVALQPDTGLDLSNPSLHNPVPSSVPAALQYNASQAWWVAEGIPLLPYPDNYASTGQKNFYPMVKVVARDASGNTLASTRVVLPVSDEMSCASCHASGTDAAARPAAGWVGDANAERDWKRNILRLHDEKFPNAVATAGQQSRYPAGLLLASTDSGQPVLCASCHQSNALQTPAVAGIEALTTAIHSLHAKVIDPATGASMDASGNRASCYNCHPGATTNCLRGVMANARNPDGSYAIQCQSCHGSMSQVGASARQGWLDEPTCQSCHTTDATGAYQRYTSTFASGAAVRTALDTRFATTPDVPAVGKSLYRYSTGHGGLQCEACHGATHAIYPTSEPNDNVQSNALQGHAGTIAECSTCHASVPLTRDGGPHGMHTVGSAWVSAHQSAARGNLAACAACHGSDYRGRPQSATFTARSFSIEGRSVSFGAAHQVGCYDCHNGPNGGD</sequence>
<evidence type="ECO:0000313" key="4">
    <source>
        <dbReference type="EMBL" id="OIQ84817.1"/>
    </source>
</evidence>
<keyword evidence="1" id="KW-0732">Signal</keyword>
<evidence type="ECO:0000256" key="2">
    <source>
        <dbReference type="SAM" id="MobiDB-lite"/>
    </source>
</evidence>
<dbReference type="InterPro" id="IPR036280">
    <property type="entry name" value="Multihaem_cyt_sf"/>
</dbReference>